<accession>A0A9D2GGS0</accession>
<feature type="transmembrane region" description="Helical" evidence="1">
    <location>
        <begin position="6"/>
        <end position="29"/>
    </location>
</feature>
<comment type="caution">
    <text evidence="2">The sequence shown here is derived from an EMBL/GenBank/DDBJ whole genome shotgun (WGS) entry which is preliminary data.</text>
</comment>
<organism evidence="2 3">
    <name type="scientific">Candidatus Lachnoclostridium stercorigallinarum</name>
    <dbReference type="NCBI Taxonomy" id="2838634"/>
    <lineage>
        <taxon>Bacteria</taxon>
        <taxon>Bacillati</taxon>
        <taxon>Bacillota</taxon>
        <taxon>Clostridia</taxon>
        <taxon>Lachnospirales</taxon>
        <taxon>Lachnospiraceae</taxon>
    </lineage>
</organism>
<protein>
    <submittedName>
        <fullName evidence="2">AzlD domain-containing protein</fullName>
    </submittedName>
</protein>
<name>A0A9D2GGS0_9FIRM</name>
<proteinExistence type="predicted"/>
<dbReference type="EMBL" id="DXBC01000013">
    <property type="protein sequence ID" value="HIZ78311.1"/>
    <property type="molecule type" value="Genomic_DNA"/>
</dbReference>
<reference evidence="2" key="2">
    <citation type="submission" date="2021-04" db="EMBL/GenBank/DDBJ databases">
        <authorList>
            <person name="Gilroy R."/>
        </authorList>
    </citation>
    <scope>NUCLEOTIDE SEQUENCE</scope>
    <source>
        <strain evidence="2">ChiBcec1-1093</strain>
    </source>
</reference>
<dbReference type="Proteomes" id="UP000824101">
    <property type="component" value="Unassembled WGS sequence"/>
</dbReference>
<dbReference type="PIRSF" id="PIRSF003203">
    <property type="entry name" value="AzlD"/>
    <property type="match status" value="1"/>
</dbReference>
<keyword evidence="1" id="KW-0812">Transmembrane</keyword>
<evidence type="ECO:0000256" key="1">
    <source>
        <dbReference type="SAM" id="Phobius"/>
    </source>
</evidence>
<sequence>MSQMSTAIGIVAAMTAATVISRFLPFIVFRGDRKTPPFVEYLGKTLPYATIGLLMVYCLRTPLLSAWEQLRGGGGDAAAWEAPEAAAVLAVVLIHRWKKNSLLSIGLGTVLYMVLKQAVFA</sequence>
<dbReference type="InterPro" id="IPR008407">
    <property type="entry name" value="Brnchd-chn_aa_trnsp_AzlD"/>
</dbReference>
<evidence type="ECO:0000313" key="2">
    <source>
        <dbReference type="EMBL" id="HIZ78311.1"/>
    </source>
</evidence>
<keyword evidence="1" id="KW-0472">Membrane</keyword>
<dbReference type="Pfam" id="PF05437">
    <property type="entry name" value="AzlD"/>
    <property type="match status" value="1"/>
</dbReference>
<evidence type="ECO:0000313" key="3">
    <source>
        <dbReference type="Proteomes" id="UP000824101"/>
    </source>
</evidence>
<gene>
    <name evidence="2" type="ORF">IAA17_00760</name>
</gene>
<keyword evidence="1" id="KW-1133">Transmembrane helix</keyword>
<reference evidence="2" key="1">
    <citation type="journal article" date="2021" name="PeerJ">
        <title>Extensive microbial diversity within the chicken gut microbiome revealed by metagenomics and culture.</title>
        <authorList>
            <person name="Gilroy R."/>
            <person name="Ravi A."/>
            <person name="Getino M."/>
            <person name="Pursley I."/>
            <person name="Horton D.L."/>
            <person name="Alikhan N.F."/>
            <person name="Baker D."/>
            <person name="Gharbi K."/>
            <person name="Hall N."/>
            <person name="Watson M."/>
            <person name="Adriaenssens E.M."/>
            <person name="Foster-Nyarko E."/>
            <person name="Jarju S."/>
            <person name="Secka A."/>
            <person name="Antonio M."/>
            <person name="Oren A."/>
            <person name="Chaudhuri R.R."/>
            <person name="La Ragione R."/>
            <person name="Hildebrand F."/>
            <person name="Pallen M.J."/>
        </authorList>
    </citation>
    <scope>NUCLEOTIDE SEQUENCE</scope>
    <source>
        <strain evidence="2">ChiBcec1-1093</strain>
    </source>
</reference>
<dbReference type="AlphaFoldDB" id="A0A9D2GGS0"/>